<evidence type="ECO:0000256" key="1">
    <source>
        <dbReference type="SAM" id="MobiDB-lite"/>
    </source>
</evidence>
<accession>A0A2G2X9M7</accession>
<sequence length="162" mass="16739">MFNGRELSRNTNHTVGCAKSHIGSGRDWEAIYKVISLCQAQFLLDDPNVRLLFPADAIAKAKHYLALNFGGLGIRSEGFRSLAEGESVEYEVENGSDRCTKAVGVTGPDGAAVSGGSRSGGGGGSRGGGGYGGDRGGSRGYGGGDSGYCKSNQQLVNQFLLG</sequence>
<evidence type="ECO:0000313" key="3">
    <source>
        <dbReference type="Proteomes" id="UP000224567"/>
    </source>
</evidence>
<dbReference type="Gene3D" id="2.40.50.140">
    <property type="entry name" value="Nucleic acid-binding proteins"/>
    <property type="match status" value="1"/>
</dbReference>
<proteinExistence type="predicted"/>
<dbReference type="Proteomes" id="UP000224567">
    <property type="component" value="Unassembled WGS sequence"/>
</dbReference>
<dbReference type="AlphaFoldDB" id="A0A2G2X9M7"/>
<gene>
    <name evidence="2" type="ORF">CQW23_08642</name>
</gene>
<dbReference type="PANTHER" id="PTHR46565:SF10">
    <property type="entry name" value="GLYCINE-RICH PROTEIN 2"/>
    <property type="match status" value="1"/>
</dbReference>
<dbReference type="Gene3D" id="1.10.287.1970">
    <property type="match status" value="1"/>
</dbReference>
<keyword evidence="3" id="KW-1185">Reference proteome</keyword>
<evidence type="ECO:0000313" key="2">
    <source>
        <dbReference type="EMBL" id="PHT54180.1"/>
    </source>
</evidence>
<dbReference type="OrthoDB" id="422005at2759"/>
<reference evidence="3" key="2">
    <citation type="journal article" date="2017" name="J. Anim. Genet.">
        <title>Multiple reference genome sequences of hot pepper reveal the massive evolution of plant disease resistance genes by retroduplication.</title>
        <authorList>
            <person name="Kim S."/>
            <person name="Park J."/>
            <person name="Yeom S.-I."/>
            <person name="Kim Y.-M."/>
            <person name="Seo E."/>
            <person name="Kim K.-T."/>
            <person name="Kim M.-S."/>
            <person name="Lee J.M."/>
            <person name="Cheong K."/>
            <person name="Shin H.-S."/>
            <person name="Kim S.-B."/>
            <person name="Han K."/>
            <person name="Lee J."/>
            <person name="Park M."/>
            <person name="Lee H.-A."/>
            <person name="Lee H.-Y."/>
            <person name="Lee Y."/>
            <person name="Oh S."/>
            <person name="Lee J.H."/>
            <person name="Choi E."/>
            <person name="Choi E."/>
            <person name="Lee S.E."/>
            <person name="Jeon J."/>
            <person name="Kim H."/>
            <person name="Choi G."/>
            <person name="Song H."/>
            <person name="Lee J."/>
            <person name="Lee S.-C."/>
            <person name="Kwon J.-K."/>
            <person name="Lee H.-Y."/>
            <person name="Koo N."/>
            <person name="Hong Y."/>
            <person name="Kim R.W."/>
            <person name="Kang W.-H."/>
            <person name="Huh J.H."/>
            <person name="Kang B.-C."/>
            <person name="Yang T.-J."/>
            <person name="Lee Y.-H."/>
            <person name="Bennetzen J.L."/>
            <person name="Choi D."/>
        </authorList>
    </citation>
    <scope>NUCLEOTIDE SEQUENCE [LARGE SCALE GENOMIC DNA]</scope>
    <source>
        <strain evidence="3">cv. PBC81</strain>
    </source>
</reference>
<feature type="compositionally biased region" description="Gly residues" evidence="1">
    <location>
        <begin position="117"/>
        <end position="137"/>
    </location>
</feature>
<feature type="region of interest" description="Disordered" evidence="1">
    <location>
        <begin position="107"/>
        <end position="137"/>
    </location>
</feature>
<protein>
    <submittedName>
        <fullName evidence="2">Glycine-rich protein 2</fullName>
    </submittedName>
</protein>
<dbReference type="PANTHER" id="PTHR46565">
    <property type="entry name" value="COLD SHOCK DOMAIN PROTEIN 2"/>
    <property type="match status" value="1"/>
</dbReference>
<organism evidence="2 3">
    <name type="scientific">Capsicum baccatum</name>
    <name type="common">Peruvian pepper</name>
    <dbReference type="NCBI Taxonomy" id="33114"/>
    <lineage>
        <taxon>Eukaryota</taxon>
        <taxon>Viridiplantae</taxon>
        <taxon>Streptophyta</taxon>
        <taxon>Embryophyta</taxon>
        <taxon>Tracheophyta</taxon>
        <taxon>Spermatophyta</taxon>
        <taxon>Magnoliopsida</taxon>
        <taxon>eudicotyledons</taxon>
        <taxon>Gunneridae</taxon>
        <taxon>Pentapetalae</taxon>
        <taxon>asterids</taxon>
        <taxon>lamiids</taxon>
        <taxon>Solanales</taxon>
        <taxon>Solanaceae</taxon>
        <taxon>Solanoideae</taxon>
        <taxon>Capsiceae</taxon>
        <taxon>Capsicum</taxon>
    </lineage>
</organism>
<dbReference type="STRING" id="33114.A0A2G2X9M7"/>
<reference evidence="2 3" key="1">
    <citation type="journal article" date="2017" name="Genome Biol.">
        <title>New reference genome sequences of hot pepper reveal the massive evolution of plant disease-resistance genes by retroduplication.</title>
        <authorList>
            <person name="Kim S."/>
            <person name="Park J."/>
            <person name="Yeom S.I."/>
            <person name="Kim Y.M."/>
            <person name="Seo E."/>
            <person name="Kim K.T."/>
            <person name="Kim M.S."/>
            <person name="Lee J.M."/>
            <person name="Cheong K."/>
            <person name="Shin H.S."/>
            <person name="Kim S.B."/>
            <person name="Han K."/>
            <person name="Lee J."/>
            <person name="Park M."/>
            <person name="Lee H.A."/>
            <person name="Lee H.Y."/>
            <person name="Lee Y."/>
            <person name="Oh S."/>
            <person name="Lee J.H."/>
            <person name="Choi E."/>
            <person name="Choi E."/>
            <person name="Lee S.E."/>
            <person name="Jeon J."/>
            <person name="Kim H."/>
            <person name="Choi G."/>
            <person name="Song H."/>
            <person name="Lee J."/>
            <person name="Lee S.C."/>
            <person name="Kwon J.K."/>
            <person name="Lee H.Y."/>
            <person name="Koo N."/>
            <person name="Hong Y."/>
            <person name="Kim R.W."/>
            <person name="Kang W.H."/>
            <person name="Huh J.H."/>
            <person name="Kang B.C."/>
            <person name="Yang T.J."/>
            <person name="Lee Y.H."/>
            <person name="Bennetzen J.L."/>
            <person name="Choi D."/>
        </authorList>
    </citation>
    <scope>NUCLEOTIDE SEQUENCE [LARGE SCALE GENOMIC DNA]</scope>
    <source>
        <strain evidence="3">cv. PBC81</strain>
    </source>
</reference>
<name>A0A2G2X9M7_CAPBA</name>
<dbReference type="InterPro" id="IPR012340">
    <property type="entry name" value="NA-bd_OB-fold"/>
</dbReference>
<dbReference type="EMBL" id="MLFT02000003">
    <property type="protein sequence ID" value="PHT54180.1"/>
    <property type="molecule type" value="Genomic_DNA"/>
</dbReference>
<comment type="caution">
    <text evidence="2">The sequence shown here is derived from an EMBL/GenBank/DDBJ whole genome shotgun (WGS) entry which is preliminary data.</text>
</comment>